<evidence type="ECO:0000259" key="2">
    <source>
        <dbReference type="Pfam" id="PF14258"/>
    </source>
</evidence>
<name>A0A0W1KKG5_9ACTO</name>
<dbReference type="PATRIC" id="fig|59561.3.peg.1042"/>
<keyword evidence="4" id="KW-1185">Reference proteome</keyword>
<evidence type="ECO:0000256" key="1">
    <source>
        <dbReference type="SAM" id="Phobius"/>
    </source>
</evidence>
<feature type="domain" description="DUF4350" evidence="2">
    <location>
        <begin position="41"/>
        <end position="205"/>
    </location>
</feature>
<dbReference type="STRING" id="59561.AQZ59_01052"/>
<feature type="transmembrane region" description="Helical" evidence="1">
    <location>
        <begin position="237"/>
        <end position="255"/>
    </location>
</feature>
<dbReference type="Proteomes" id="UP000054404">
    <property type="component" value="Unassembled WGS sequence"/>
</dbReference>
<gene>
    <name evidence="3" type="ORF">AQZ59_01052</name>
</gene>
<sequence>MSVSAPKRSRTGILLSLIAVLALAVIALVDIPQQGEPYSPTSTASTGTRALAQILKNHGVDVSEVSPLEAMDSADTDTTLVIDPSFYAPTEVTEDLVNSRATIVVLGDSSSMYDFGFEGYTESFPPIPVAAKCQDPDAQEARGISPLSLAFRPDRERDVTGCFPQLGGYGWVQFTSNPKISLILDPTFLTNEYLADHGNAAFAMRKLGTQPKVLWVSGDYWESEMRTTPQWAGLPTWFYPLLVGLVLTALWWAFYRGRRFGKLVAEPMPVVVPASEADAGRGQLYHRGRATEHAARALRAGTISRVARGRLSPTSPREVVVDVLARVSGRDPSAIDALFYSLPITSDADLSRLADQLDEFEREINDR</sequence>
<protein>
    <recommendedName>
        <fullName evidence="2">DUF4350 domain-containing protein</fullName>
    </recommendedName>
</protein>
<keyword evidence="1" id="KW-1133">Transmembrane helix</keyword>
<dbReference type="InterPro" id="IPR025646">
    <property type="entry name" value="DUF4350"/>
</dbReference>
<dbReference type="RefSeq" id="WP_062613612.1">
    <property type="nucleotide sequence ID" value="NZ_LNIZ01000004.1"/>
</dbReference>
<dbReference type="AlphaFoldDB" id="A0A0W1KKG5"/>
<keyword evidence="1" id="KW-0472">Membrane</keyword>
<reference evidence="3 4" key="1">
    <citation type="submission" date="2015-11" db="EMBL/GenBank/DDBJ databases">
        <title>Draft Genome Sequence of the Type Strain Trueperella bernardiae LCDC 89-0504T, Isolated from Blood Culture.</title>
        <authorList>
            <person name="Bernier A.-M."/>
            <person name="Bernard K."/>
        </authorList>
    </citation>
    <scope>NUCLEOTIDE SEQUENCE [LARGE SCALE GENOMIC DNA]</scope>
    <source>
        <strain evidence="3 4">LCDC 89-0504</strain>
    </source>
</reference>
<proteinExistence type="predicted"/>
<keyword evidence="1" id="KW-0812">Transmembrane</keyword>
<accession>A0A0W1KKG5</accession>
<evidence type="ECO:0000313" key="4">
    <source>
        <dbReference type="Proteomes" id="UP000054404"/>
    </source>
</evidence>
<dbReference type="OrthoDB" id="5241668at2"/>
<dbReference type="EMBL" id="LNIZ01000004">
    <property type="protein sequence ID" value="KTF04076.1"/>
    <property type="molecule type" value="Genomic_DNA"/>
</dbReference>
<dbReference type="Pfam" id="PF14258">
    <property type="entry name" value="DUF4350"/>
    <property type="match status" value="1"/>
</dbReference>
<evidence type="ECO:0000313" key="3">
    <source>
        <dbReference type="EMBL" id="KTF04076.1"/>
    </source>
</evidence>
<organism evidence="3 4">
    <name type="scientific">Trueperella bernardiae</name>
    <dbReference type="NCBI Taxonomy" id="59561"/>
    <lineage>
        <taxon>Bacteria</taxon>
        <taxon>Bacillati</taxon>
        <taxon>Actinomycetota</taxon>
        <taxon>Actinomycetes</taxon>
        <taxon>Actinomycetales</taxon>
        <taxon>Actinomycetaceae</taxon>
        <taxon>Trueperella</taxon>
    </lineage>
</organism>
<comment type="caution">
    <text evidence="3">The sequence shown here is derived from an EMBL/GenBank/DDBJ whole genome shotgun (WGS) entry which is preliminary data.</text>
</comment>